<dbReference type="InterPro" id="IPR001810">
    <property type="entry name" value="F-box_dom"/>
</dbReference>
<feature type="domain" description="F-box" evidence="1">
    <location>
        <begin position="43"/>
        <end position="75"/>
    </location>
</feature>
<reference evidence="2 3" key="1">
    <citation type="submission" date="2020-08" db="EMBL/GenBank/DDBJ databases">
        <title>Aphidius gifuensis genome sequencing and assembly.</title>
        <authorList>
            <person name="Du Z."/>
        </authorList>
    </citation>
    <scope>NUCLEOTIDE SEQUENCE [LARGE SCALE GENOMIC DNA]</scope>
    <source>
        <strain evidence="2">YNYX2018</strain>
        <tissue evidence="2">Adults</tissue>
    </source>
</reference>
<sequence length="427" mass="49002">MSKRSFVDEESLIKIKKICNGEKEISQDHETFINILDDDSCGKIFSYLSIRERLSIEQVCSRWQEIAMHKSWNNITKLDFSDAKIIDNYFDGKIPTQSELEILLSRCGRYLRKLNLSSDYDDQILKAVNNYCPNLTSLKLNLTEHVQRKYDENCFINAFTKMTDLKQFFIHSAYGHGILESLDSLPANILEIHLSMKSYSSKNSTYHSHFQQALSKFKNLHKLSINKINLENKTIEIIGQMKSLIHLDLAEIYAGIFSSFMPLTNFPDLEYLNLRSIQNGTEDDDILKELFINSKKLKYLDISLNFGVTELGLTHVAKMKNLEVLKINSLLTGEVNFVQFYKLKIFECEGWAGACDATLQTVLENSPDLKIIDARNTNLTVKSLVLANDITKGRMNNIVLHFKVDLALILNFHKLGMISPFLILEAM</sequence>
<dbReference type="OrthoDB" id="10257471at2759"/>
<dbReference type="AlphaFoldDB" id="A0A835CX89"/>
<gene>
    <name evidence="2" type="ORF">HCN44_001907</name>
</gene>
<dbReference type="Proteomes" id="UP000639338">
    <property type="component" value="Unassembled WGS sequence"/>
</dbReference>
<protein>
    <recommendedName>
        <fullName evidence="1">F-box domain-containing protein</fullName>
    </recommendedName>
</protein>
<evidence type="ECO:0000259" key="1">
    <source>
        <dbReference type="Pfam" id="PF12937"/>
    </source>
</evidence>
<evidence type="ECO:0000313" key="3">
    <source>
        <dbReference type="Proteomes" id="UP000639338"/>
    </source>
</evidence>
<dbReference type="EMBL" id="JACMRX010000001">
    <property type="protein sequence ID" value="KAF7996275.1"/>
    <property type="molecule type" value="Genomic_DNA"/>
</dbReference>
<dbReference type="PANTHER" id="PTHR16134">
    <property type="entry name" value="F-BOX/TPR REPEAT PROTEIN POF3"/>
    <property type="match status" value="1"/>
</dbReference>
<dbReference type="Pfam" id="PF12937">
    <property type="entry name" value="F-box-like"/>
    <property type="match status" value="1"/>
</dbReference>
<accession>A0A835CX89</accession>
<dbReference type="PANTHER" id="PTHR16134:SF119">
    <property type="entry name" value="AT02038P-RELATED"/>
    <property type="match status" value="1"/>
</dbReference>
<evidence type="ECO:0000313" key="2">
    <source>
        <dbReference type="EMBL" id="KAF7996275.1"/>
    </source>
</evidence>
<proteinExistence type="predicted"/>
<name>A0A835CX89_APHGI</name>
<dbReference type="InterPro" id="IPR032675">
    <property type="entry name" value="LRR_dom_sf"/>
</dbReference>
<keyword evidence="3" id="KW-1185">Reference proteome</keyword>
<dbReference type="SUPFAM" id="SSF52047">
    <property type="entry name" value="RNI-like"/>
    <property type="match status" value="1"/>
</dbReference>
<dbReference type="InterPro" id="IPR036047">
    <property type="entry name" value="F-box-like_dom_sf"/>
</dbReference>
<comment type="caution">
    <text evidence="2">The sequence shown here is derived from an EMBL/GenBank/DDBJ whole genome shotgun (WGS) entry which is preliminary data.</text>
</comment>
<organism evidence="2 3">
    <name type="scientific">Aphidius gifuensis</name>
    <name type="common">Parasitoid wasp</name>
    <dbReference type="NCBI Taxonomy" id="684658"/>
    <lineage>
        <taxon>Eukaryota</taxon>
        <taxon>Metazoa</taxon>
        <taxon>Ecdysozoa</taxon>
        <taxon>Arthropoda</taxon>
        <taxon>Hexapoda</taxon>
        <taxon>Insecta</taxon>
        <taxon>Pterygota</taxon>
        <taxon>Neoptera</taxon>
        <taxon>Endopterygota</taxon>
        <taxon>Hymenoptera</taxon>
        <taxon>Apocrita</taxon>
        <taxon>Ichneumonoidea</taxon>
        <taxon>Braconidae</taxon>
        <taxon>Aphidiinae</taxon>
        <taxon>Aphidius</taxon>
    </lineage>
</organism>
<dbReference type="SUPFAM" id="SSF81383">
    <property type="entry name" value="F-box domain"/>
    <property type="match status" value="1"/>
</dbReference>
<dbReference type="Gene3D" id="3.80.10.10">
    <property type="entry name" value="Ribonuclease Inhibitor"/>
    <property type="match status" value="1"/>
</dbReference>